<dbReference type="Proteomes" id="UP000326396">
    <property type="component" value="Linkage Group LG15"/>
</dbReference>
<evidence type="ECO:0000256" key="1">
    <source>
        <dbReference type="ARBA" id="ARBA00022692"/>
    </source>
</evidence>
<sequence length="253" mass="28467">MVNVGENRARNGVLDSPKSLKEDKFKNIAIWESARERARVLLTFEGGGRWTIEGFATFAPQEPMGCSMVMVEDDEQILIRILILTPWIASLFLLFEEEVFSSFLASRSKGEETNFVTKGEQITNAKILGTLAKYFWMKDNMEFRFRVLTAMGFLVGAKVINVKVAFLFKLAVDWLTTTRNPNSFYEFAAANLTALAIFISPTVVLYGYGIASTGASAFNELRTVVFSKVALRTIQLQIGSLNCCQKLYENYLK</sequence>
<dbReference type="GO" id="GO:0016020">
    <property type="term" value="C:membrane"/>
    <property type="evidence" value="ECO:0007669"/>
    <property type="project" value="InterPro"/>
</dbReference>
<proteinExistence type="predicted"/>
<feature type="transmembrane region" description="Helical" evidence="4">
    <location>
        <begin position="147"/>
        <end position="168"/>
    </location>
</feature>
<evidence type="ECO:0000256" key="3">
    <source>
        <dbReference type="ARBA" id="ARBA00023136"/>
    </source>
</evidence>
<accession>A0A5N6P377</accession>
<dbReference type="GO" id="GO:0005524">
    <property type="term" value="F:ATP binding"/>
    <property type="evidence" value="ECO:0007669"/>
    <property type="project" value="InterPro"/>
</dbReference>
<evidence type="ECO:0000313" key="6">
    <source>
        <dbReference type="Proteomes" id="UP000326396"/>
    </source>
</evidence>
<dbReference type="EMBL" id="SZYD01000007">
    <property type="protein sequence ID" value="KAD5803258.1"/>
    <property type="molecule type" value="Genomic_DNA"/>
</dbReference>
<gene>
    <name evidence="5" type="ORF">E3N88_14618</name>
</gene>
<reference evidence="5 6" key="1">
    <citation type="submission" date="2019-05" db="EMBL/GenBank/DDBJ databases">
        <title>Mikania micrantha, genome provides insights into the molecular mechanism of rapid growth.</title>
        <authorList>
            <person name="Liu B."/>
        </authorList>
    </citation>
    <scope>NUCLEOTIDE SEQUENCE [LARGE SCALE GENOMIC DNA]</scope>
    <source>
        <strain evidence="5">NLD-2019</strain>
        <tissue evidence="5">Leaf</tissue>
    </source>
</reference>
<dbReference type="InterPro" id="IPR036640">
    <property type="entry name" value="ABC1_TM_sf"/>
</dbReference>
<keyword evidence="2 4" id="KW-1133">Transmembrane helix</keyword>
<organism evidence="5 6">
    <name type="scientific">Mikania micrantha</name>
    <name type="common">bitter vine</name>
    <dbReference type="NCBI Taxonomy" id="192012"/>
    <lineage>
        <taxon>Eukaryota</taxon>
        <taxon>Viridiplantae</taxon>
        <taxon>Streptophyta</taxon>
        <taxon>Embryophyta</taxon>
        <taxon>Tracheophyta</taxon>
        <taxon>Spermatophyta</taxon>
        <taxon>Magnoliopsida</taxon>
        <taxon>eudicotyledons</taxon>
        <taxon>Gunneridae</taxon>
        <taxon>Pentapetalae</taxon>
        <taxon>asterids</taxon>
        <taxon>campanulids</taxon>
        <taxon>Asterales</taxon>
        <taxon>Asteraceae</taxon>
        <taxon>Asteroideae</taxon>
        <taxon>Heliantheae alliance</taxon>
        <taxon>Eupatorieae</taxon>
        <taxon>Mikania</taxon>
    </lineage>
</organism>
<dbReference type="AlphaFoldDB" id="A0A5N6P377"/>
<name>A0A5N6P377_9ASTR</name>
<comment type="caution">
    <text evidence="5">The sequence shown here is derived from an EMBL/GenBank/DDBJ whole genome shotgun (WGS) entry which is preliminary data.</text>
</comment>
<keyword evidence="1 4" id="KW-0812">Transmembrane</keyword>
<evidence type="ECO:0000256" key="2">
    <source>
        <dbReference type="ARBA" id="ARBA00022989"/>
    </source>
</evidence>
<keyword evidence="6" id="KW-1185">Reference proteome</keyword>
<evidence type="ECO:0000256" key="4">
    <source>
        <dbReference type="SAM" id="Phobius"/>
    </source>
</evidence>
<evidence type="ECO:0000313" key="5">
    <source>
        <dbReference type="EMBL" id="KAD5803258.1"/>
    </source>
</evidence>
<protein>
    <recommendedName>
        <fullName evidence="7">ABC transmembrane type-1 domain-containing protein</fullName>
    </recommendedName>
</protein>
<evidence type="ECO:0008006" key="7">
    <source>
        <dbReference type="Google" id="ProtNLM"/>
    </source>
</evidence>
<feature type="transmembrane region" description="Helical" evidence="4">
    <location>
        <begin position="188"/>
        <end position="208"/>
    </location>
</feature>
<dbReference type="SUPFAM" id="SSF90123">
    <property type="entry name" value="ABC transporter transmembrane region"/>
    <property type="match status" value="1"/>
</dbReference>
<keyword evidence="3 4" id="KW-0472">Membrane</keyword>
<dbReference type="OrthoDB" id="6500128at2759"/>
<dbReference type="Gene3D" id="1.20.1560.10">
    <property type="entry name" value="ABC transporter type 1, transmembrane domain"/>
    <property type="match status" value="1"/>
</dbReference>